<organism evidence="1 2">
    <name type="scientific">Metabacillus arenae</name>
    <dbReference type="NCBI Taxonomy" id="2771434"/>
    <lineage>
        <taxon>Bacteria</taxon>
        <taxon>Bacillati</taxon>
        <taxon>Bacillota</taxon>
        <taxon>Bacilli</taxon>
        <taxon>Bacillales</taxon>
        <taxon>Bacillaceae</taxon>
        <taxon>Metabacillus</taxon>
    </lineage>
</organism>
<dbReference type="EMBL" id="JACXAI010000021">
    <property type="protein sequence ID" value="MBD1381738.1"/>
    <property type="molecule type" value="Genomic_DNA"/>
</dbReference>
<gene>
    <name evidence="1" type="ORF">IC621_15995</name>
</gene>
<protein>
    <submittedName>
        <fullName evidence="1">Uncharacterized protein</fullName>
    </submittedName>
</protein>
<name>A0A926RXC9_9BACI</name>
<comment type="caution">
    <text evidence="1">The sequence shown here is derived from an EMBL/GenBank/DDBJ whole genome shotgun (WGS) entry which is preliminary data.</text>
</comment>
<evidence type="ECO:0000313" key="2">
    <source>
        <dbReference type="Proteomes" id="UP000626844"/>
    </source>
</evidence>
<evidence type="ECO:0000313" key="1">
    <source>
        <dbReference type="EMBL" id="MBD1381738.1"/>
    </source>
</evidence>
<proteinExistence type="predicted"/>
<sequence>MVIEKEDEDGVYTFKRYVDGKIIKQTHWSFDTKKDVQFHDFEPAIDEYFQPKTLFMNTLRCQNVEAR</sequence>
<reference evidence="1" key="1">
    <citation type="submission" date="2020-09" db="EMBL/GenBank/DDBJ databases">
        <title>A novel bacterium of genus Bacillus, isolated from South China Sea.</title>
        <authorList>
            <person name="Huang H."/>
            <person name="Mo K."/>
            <person name="Hu Y."/>
        </authorList>
    </citation>
    <scope>NUCLEOTIDE SEQUENCE</scope>
    <source>
        <strain evidence="1">IB182487</strain>
    </source>
</reference>
<keyword evidence="2" id="KW-1185">Reference proteome</keyword>
<accession>A0A926RXC9</accession>
<dbReference type="RefSeq" id="WP_191159380.1">
    <property type="nucleotide sequence ID" value="NZ_JACXAI010000021.1"/>
</dbReference>
<dbReference type="Proteomes" id="UP000626844">
    <property type="component" value="Unassembled WGS sequence"/>
</dbReference>
<dbReference type="AlphaFoldDB" id="A0A926RXC9"/>